<organism evidence="1 2">
    <name type="scientific">Alloyangia mangrovi</name>
    <dbReference type="NCBI Taxonomy" id="1779329"/>
    <lineage>
        <taxon>Bacteria</taxon>
        <taxon>Pseudomonadati</taxon>
        <taxon>Pseudomonadota</taxon>
        <taxon>Alphaproteobacteria</taxon>
        <taxon>Rhodobacterales</taxon>
        <taxon>Roseobacteraceae</taxon>
        <taxon>Alloyangia</taxon>
    </lineage>
</organism>
<sequence>MTDRQPTDHVLPLHDTPADSRPVGEMTYCIPRVGSRPLEFTGVELGMAMSFNPELPWWYEFNIFRTDAGFVVSIKRFHVAEDETDYCRAWQFPDLDAAMAALESYDAAQDVSVSRHMPPTDATAAELAATAFQLRAEIAETRAHFASLVGEFLHDLEQA</sequence>
<accession>A0ABT2KQK6</accession>
<keyword evidence="2" id="KW-1185">Reference proteome</keyword>
<dbReference type="RefSeq" id="WP_260350174.1">
    <property type="nucleotide sequence ID" value="NZ_NTHN02000070.1"/>
</dbReference>
<gene>
    <name evidence="1" type="ORF">CLG85_023655</name>
</gene>
<dbReference type="EMBL" id="NTHN02000070">
    <property type="protein sequence ID" value="MCT4373126.1"/>
    <property type="molecule type" value="Genomic_DNA"/>
</dbReference>
<evidence type="ECO:0000313" key="2">
    <source>
        <dbReference type="Proteomes" id="UP000217448"/>
    </source>
</evidence>
<dbReference type="Proteomes" id="UP000217448">
    <property type="component" value="Unassembled WGS sequence"/>
</dbReference>
<proteinExistence type="predicted"/>
<comment type="caution">
    <text evidence="1">The sequence shown here is derived from an EMBL/GenBank/DDBJ whole genome shotgun (WGS) entry which is preliminary data.</text>
</comment>
<name>A0ABT2KQK6_9RHOB</name>
<reference evidence="2" key="1">
    <citation type="submission" date="2023-07" db="EMBL/GenBank/DDBJ databases">
        <title>Yangia mangrovi SAOS 153D genome.</title>
        <authorList>
            <person name="Verma A."/>
            <person name="Pal Y."/>
            <person name="Sundharam S."/>
            <person name="Bisht B."/>
            <person name="Srinivasan K."/>
        </authorList>
    </citation>
    <scope>NUCLEOTIDE SEQUENCE [LARGE SCALE GENOMIC DNA]</scope>
    <source>
        <strain evidence="2">SAOS 153D</strain>
    </source>
</reference>
<protein>
    <submittedName>
        <fullName evidence="1">Uncharacterized protein</fullName>
    </submittedName>
</protein>
<evidence type="ECO:0000313" key="1">
    <source>
        <dbReference type="EMBL" id="MCT4373126.1"/>
    </source>
</evidence>